<feature type="signal peptide" evidence="2">
    <location>
        <begin position="1"/>
        <end position="25"/>
    </location>
</feature>
<keyword evidence="4" id="KW-1185">Reference proteome</keyword>
<dbReference type="RefSeq" id="WP_378056826.1">
    <property type="nucleotide sequence ID" value="NZ_JBHSIS010000006.1"/>
</dbReference>
<organism evidence="3 4">
    <name type="scientific">Actinophytocola glycyrrhizae</name>
    <dbReference type="NCBI Taxonomy" id="2044873"/>
    <lineage>
        <taxon>Bacteria</taxon>
        <taxon>Bacillati</taxon>
        <taxon>Actinomycetota</taxon>
        <taxon>Actinomycetes</taxon>
        <taxon>Pseudonocardiales</taxon>
        <taxon>Pseudonocardiaceae</taxon>
    </lineage>
</organism>
<dbReference type="EMBL" id="JBHSIS010000006">
    <property type="protein sequence ID" value="MFC4854910.1"/>
    <property type="molecule type" value="Genomic_DNA"/>
</dbReference>
<keyword evidence="1" id="KW-1133">Transmembrane helix</keyword>
<reference evidence="4" key="1">
    <citation type="journal article" date="2019" name="Int. J. Syst. Evol. Microbiol.">
        <title>The Global Catalogue of Microorganisms (GCM) 10K type strain sequencing project: providing services to taxonomists for standard genome sequencing and annotation.</title>
        <authorList>
            <consortium name="The Broad Institute Genomics Platform"/>
            <consortium name="The Broad Institute Genome Sequencing Center for Infectious Disease"/>
            <person name="Wu L."/>
            <person name="Ma J."/>
        </authorList>
    </citation>
    <scope>NUCLEOTIDE SEQUENCE [LARGE SCALE GENOMIC DNA]</scope>
    <source>
        <strain evidence="4">ZS-22-S1</strain>
    </source>
</reference>
<name>A0ABV9RZX1_9PSEU</name>
<evidence type="ECO:0000256" key="2">
    <source>
        <dbReference type="SAM" id="SignalP"/>
    </source>
</evidence>
<keyword evidence="1" id="KW-0472">Membrane</keyword>
<evidence type="ECO:0000256" key="1">
    <source>
        <dbReference type="SAM" id="Phobius"/>
    </source>
</evidence>
<keyword evidence="2" id="KW-0732">Signal</keyword>
<dbReference type="Proteomes" id="UP001595859">
    <property type="component" value="Unassembled WGS sequence"/>
</dbReference>
<feature type="chain" id="PRO_5046124429" description="Glycoprotein" evidence="2">
    <location>
        <begin position="26"/>
        <end position="740"/>
    </location>
</feature>
<proteinExistence type="predicted"/>
<feature type="transmembrane region" description="Helical" evidence="1">
    <location>
        <begin position="696"/>
        <end position="717"/>
    </location>
</feature>
<keyword evidence="1" id="KW-0812">Transmembrane</keyword>
<sequence length="740" mass="77238">MTRGWRAGAAVLASALLALSAPLTAAGPASAQPIGQPLPLVGGGQQHLELTVDGLTPRVVTAATQEVTVTGRVTNTGDRRVDDISVRLQRGEAIDSDRALRDLPGQATDTAAGAFENVSRRLERGDSAELSVTIPLRGAGRTLAIEEPGVYPLLVNVNGTPDYGSPARLTAVSIPLPVLSVPGGGPAASPKAAPPEVTILWPLLDERPRALPTPATDSATLLADDELADSLAAGGRLFNLVSAVRTATAANPQLLRSVCFAVDPDLLETVSKMTEGYRVRTPAGQFVAGKGAQAAADWLTSVQDLTRGHCVVSVPYADADLAALSRAGAADLTQLAVPASASITARLLSVQPVKDVYWPAGGTFDQNTLISLASTGPATILADAGHLQKVEGRGPYTVNVAQTANPVRALPVDSLVSDALATPNSQRAPIAGTTGVSVQKGLAALTYRAAFDERVGGRVLITPPRRWLASNTELDQFLSLAGQLFDEGFITPLPLDQAVAAPDGGTAESLSYTTQDSSQEIPTPVTADVMRINATKRDMLDAMAEDNTTQVDPNQLLAPMQYGLLRGVSTAWRGHTDGAANSVAFVDDQLDALRELVVVNNPGRPYSLASGDSPIPIKIDNGLPVAIVVRITLSPVPGLHPEPIRDMRIPPLSSASQYIQAEVARSGRFTVDVRLSTPGGTQLGERVRLELNSTSYGIISVAVTGTAGAVLVLLVGMRVFRRVRAARAGDQKPSEEIVDP</sequence>
<evidence type="ECO:0000313" key="3">
    <source>
        <dbReference type="EMBL" id="MFC4854910.1"/>
    </source>
</evidence>
<accession>A0ABV9RZX1</accession>
<gene>
    <name evidence="3" type="ORF">ACFPCV_15505</name>
</gene>
<protein>
    <recommendedName>
        <fullName evidence="5">Glycoprotein</fullName>
    </recommendedName>
</protein>
<evidence type="ECO:0008006" key="5">
    <source>
        <dbReference type="Google" id="ProtNLM"/>
    </source>
</evidence>
<evidence type="ECO:0000313" key="4">
    <source>
        <dbReference type="Proteomes" id="UP001595859"/>
    </source>
</evidence>
<comment type="caution">
    <text evidence="3">The sequence shown here is derived from an EMBL/GenBank/DDBJ whole genome shotgun (WGS) entry which is preliminary data.</text>
</comment>